<reference evidence="4 5" key="1">
    <citation type="submission" date="2019-09" db="EMBL/GenBank/DDBJ databases">
        <title>Sulfurimonas gotlandica sp. nov., a chemoautotrophic and psychrotolerant epsilonproteobacterium isolated from a pelagic redoxcline, and an emended description of the genus Sulfurimonas.</title>
        <authorList>
            <person name="Wang S."/>
            <person name="Jiang L."/>
            <person name="Shao S."/>
        </authorList>
    </citation>
    <scope>NUCLEOTIDE SEQUENCE [LARGE SCALE GENOMIC DNA]</scope>
    <source>
        <strain evidence="4 5">GYSZ_1</strain>
    </source>
</reference>
<dbReference type="InterPro" id="IPR003731">
    <property type="entry name" value="Di-Nase_FeMo-co_biosynth"/>
</dbReference>
<dbReference type="InterPro" id="IPR034169">
    <property type="entry name" value="NifX-like"/>
</dbReference>
<organism evidence="4 5">
    <name type="scientific">Sulfurimonas lithotrophica</name>
    <dbReference type="NCBI Taxonomy" id="2590022"/>
    <lineage>
        <taxon>Bacteria</taxon>
        <taxon>Pseudomonadati</taxon>
        <taxon>Campylobacterota</taxon>
        <taxon>Epsilonproteobacteria</taxon>
        <taxon>Campylobacterales</taxon>
        <taxon>Sulfurimonadaceae</taxon>
        <taxon>Sulfurimonas</taxon>
    </lineage>
</organism>
<dbReference type="KEGG" id="sulg:FJR48_03235"/>
<dbReference type="SUPFAM" id="SSF53146">
    <property type="entry name" value="Nitrogenase accessory factor-like"/>
    <property type="match status" value="1"/>
</dbReference>
<protein>
    <submittedName>
        <fullName evidence="4">Nitrogen fixation protein NifX</fullName>
    </submittedName>
</protein>
<keyword evidence="2" id="KW-0535">Nitrogen fixation</keyword>
<dbReference type="Pfam" id="PF02579">
    <property type="entry name" value="Nitro_FeMo-Co"/>
    <property type="match status" value="1"/>
</dbReference>
<name>A0A5P8NZB0_9BACT</name>
<dbReference type="EMBL" id="CP043617">
    <property type="protein sequence ID" value="QFR48785.1"/>
    <property type="molecule type" value="Genomic_DNA"/>
</dbReference>
<dbReference type="GO" id="GO:0051540">
    <property type="term" value="F:metal cluster binding"/>
    <property type="evidence" value="ECO:0007669"/>
    <property type="project" value="InterPro"/>
</dbReference>
<keyword evidence="5" id="KW-1185">Reference proteome</keyword>
<evidence type="ECO:0000256" key="2">
    <source>
        <dbReference type="ARBA" id="ARBA00023231"/>
    </source>
</evidence>
<evidence type="ECO:0000259" key="3">
    <source>
        <dbReference type="Pfam" id="PF02579"/>
    </source>
</evidence>
<sequence length="131" mass="14579">MSSTIQVTSNNNNDGIIKVAFATNDNENVDAHFGSAKQFNIYDISKEGYDISTIIKIQTKDTDTTVELLKGNDIVYFVNIGPTAAAKIINKGIFPIKYKEVISIDEELNKLVKMLNDNPPPFIKKIIEKKA</sequence>
<evidence type="ECO:0000313" key="4">
    <source>
        <dbReference type="EMBL" id="QFR48785.1"/>
    </source>
</evidence>
<feature type="domain" description="Dinitrogenase iron-molybdenum cofactor biosynthesis" evidence="3">
    <location>
        <begin position="25"/>
        <end position="112"/>
    </location>
</feature>
<gene>
    <name evidence="4" type="primary">nifX</name>
    <name evidence="4" type="ORF">FJR48_03235</name>
</gene>
<proteinExistence type="inferred from homology"/>
<dbReference type="PANTHER" id="PTHR33937:SF1">
    <property type="entry name" value="IRON-MOLIBDENUM COFACTOR PROCESSING PROTEIN"/>
    <property type="match status" value="1"/>
</dbReference>
<evidence type="ECO:0000313" key="5">
    <source>
        <dbReference type="Proteomes" id="UP000326944"/>
    </source>
</evidence>
<accession>A0A5P8NZB0</accession>
<comment type="similarity">
    <text evidence="1">Belongs to the NifX/NifY family.</text>
</comment>
<dbReference type="InterPro" id="IPR013480">
    <property type="entry name" value="NifX"/>
</dbReference>
<dbReference type="OrthoDB" id="5339619at2"/>
<dbReference type="GO" id="GO:0009399">
    <property type="term" value="P:nitrogen fixation"/>
    <property type="evidence" value="ECO:0007669"/>
    <property type="project" value="InterPro"/>
</dbReference>
<evidence type="ECO:0000256" key="1">
    <source>
        <dbReference type="ARBA" id="ARBA00010285"/>
    </source>
</evidence>
<dbReference type="InterPro" id="IPR051840">
    <property type="entry name" value="NifX/NifY_domain"/>
</dbReference>
<dbReference type="AlphaFoldDB" id="A0A5P8NZB0"/>
<dbReference type="RefSeq" id="WP_152306728.1">
    <property type="nucleotide sequence ID" value="NZ_CP043617.1"/>
</dbReference>
<dbReference type="NCBIfam" id="TIGR02663">
    <property type="entry name" value="nifX"/>
    <property type="match status" value="1"/>
</dbReference>
<dbReference type="CDD" id="cd00853">
    <property type="entry name" value="NifX"/>
    <property type="match status" value="1"/>
</dbReference>
<dbReference type="PANTHER" id="PTHR33937">
    <property type="entry name" value="IRON-MOLYBDENUM PROTEIN-RELATED-RELATED"/>
    <property type="match status" value="1"/>
</dbReference>
<dbReference type="Proteomes" id="UP000326944">
    <property type="component" value="Chromosome"/>
</dbReference>
<dbReference type="InterPro" id="IPR036105">
    <property type="entry name" value="DiNase_FeMo-co_biosyn_sf"/>
</dbReference>
<dbReference type="Gene3D" id="3.30.420.130">
    <property type="entry name" value="Dinitrogenase iron-molybdenum cofactor biosynthesis domain"/>
    <property type="match status" value="1"/>
</dbReference>